<keyword evidence="1" id="KW-0472">Membrane</keyword>
<keyword evidence="1" id="KW-0812">Transmembrane</keyword>
<evidence type="ECO:0000256" key="1">
    <source>
        <dbReference type="SAM" id="Phobius"/>
    </source>
</evidence>
<feature type="transmembrane region" description="Helical" evidence="1">
    <location>
        <begin position="49"/>
        <end position="66"/>
    </location>
</feature>
<dbReference type="Proteomes" id="UP000198373">
    <property type="component" value="Unassembled WGS sequence"/>
</dbReference>
<dbReference type="RefSeq" id="WP_089304515.1">
    <property type="nucleotide sequence ID" value="NZ_FZOO01000002.1"/>
</dbReference>
<dbReference type="AlphaFoldDB" id="A0A239C9B2"/>
<proteinExistence type="predicted"/>
<evidence type="ECO:0000313" key="2">
    <source>
        <dbReference type="EMBL" id="SNS16836.1"/>
    </source>
</evidence>
<keyword evidence="1" id="KW-1133">Transmembrane helix</keyword>
<protein>
    <recommendedName>
        <fullName evidence="4">ABC-2 type transport system permease protein</fullName>
    </recommendedName>
</protein>
<accession>A0A239C9B2</accession>
<evidence type="ECO:0008006" key="4">
    <source>
        <dbReference type="Google" id="ProtNLM"/>
    </source>
</evidence>
<reference evidence="3" key="1">
    <citation type="submission" date="2017-06" db="EMBL/GenBank/DDBJ databases">
        <authorList>
            <person name="Varghese N."/>
            <person name="Submissions S."/>
        </authorList>
    </citation>
    <scope>NUCLEOTIDE SEQUENCE [LARGE SCALE GENOMIC DNA]</scope>
    <source>
        <strain evidence="3">DSM 46839</strain>
    </source>
</reference>
<gene>
    <name evidence="2" type="ORF">SAMN06893096_102322</name>
</gene>
<organism evidence="2 3">
    <name type="scientific">Geodermatophilus pulveris</name>
    <dbReference type="NCBI Taxonomy" id="1564159"/>
    <lineage>
        <taxon>Bacteria</taxon>
        <taxon>Bacillati</taxon>
        <taxon>Actinomycetota</taxon>
        <taxon>Actinomycetes</taxon>
        <taxon>Geodermatophilales</taxon>
        <taxon>Geodermatophilaceae</taxon>
        <taxon>Geodermatophilus</taxon>
    </lineage>
</organism>
<feature type="transmembrane region" description="Helical" evidence="1">
    <location>
        <begin position="144"/>
        <end position="165"/>
    </location>
</feature>
<sequence>MWAGCLLGWGLAATAAGRPAREAYAAPEVDRSFALSAAAVVRSRAVLPLAAAALVCPLSALLLGVGTGAAGTWALFGLAVAPAWAAAVLRGAYRPEVDWAGPVVSTPMGVVPAGVGATLLQGPDVGVVGSLPLLAALVTGGPTLLLAAVQAGWSLLLAAAVLAHLGGRRPRR</sequence>
<dbReference type="EMBL" id="FZOO01000002">
    <property type="protein sequence ID" value="SNS16836.1"/>
    <property type="molecule type" value="Genomic_DNA"/>
</dbReference>
<name>A0A239C9B2_9ACTN</name>
<keyword evidence="3" id="KW-1185">Reference proteome</keyword>
<evidence type="ECO:0000313" key="3">
    <source>
        <dbReference type="Proteomes" id="UP000198373"/>
    </source>
</evidence>
<feature type="transmembrane region" description="Helical" evidence="1">
    <location>
        <begin position="73"/>
        <end position="93"/>
    </location>
</feature>